<dbReference type="EnsemblMetazoa" id="ASIC005595-RA">
    <property type="protein sequence ID" value="ASIC005595-PA"/>
    <property type="gene ID" value="ASIC005595"/>
</dbReference>
<evidence type="ECO:0000313" key="4">
    <source>
        <dbReference type="Proteomes" id="UP000030765"/>
    </source>
</evidence>
<organism evidence="2">
    <name type="scientific">Anopheles sinensis</name>
    <name type="common">Mosquito</name>
    <dbReference type="NCBI Taxonomy" id="74873"/>
    <lineage>
        <taxon>Eukaryota</taxon>
        <taxon>Metazoa</taxon>
        <taxon>Ecdysozoa</taxon>
        <taxon>Arthropoda</taxon>
        <taxon>Hexapoda</taxon>
        <taxon>Insecta</taxon>
        <taxon>Pterygota</taxon>
        <taxon>Neoptera</taxon>
        <taxon>Endopterygota</taxon>
        <taxon>Diptera</taxon>
        <taxon>Nematocera</taxon>
        <taxon>Culicoidea</taxon>
        <taxon>Culicidae</taxon>
        <taxon>Anophelinae</taxon>
        <taxon>Anopheles</taxon>
    </lineage>
</organism>
<evidence type="ECO:0000313" key="3">
    <source>
        <dbReference type="EnsemblMetazoa" id="ASIC005595-PA"/>
    </source>
</evidence>
<dbReference type="EMBL" id="ATLV01013893">
    <property type="status" value="NOT_ANNOTATED_CDS"/>
    <property type="molecule type" value="Genomic_DNA"/>
</dbReference>
<dbReference type="AlphaFoldDB" id="A0A084VJU7"/>
<dbReference type="EMBL" id="KE524908">
    <property type="protein sequence ID" value="KFB38241.1"/>
    <property type="molecule type" value="Genomic_DNA"/>
</dbReference>
<feature type="region of interest" description="Disordered" evidence="1">
    <location>
        <begin position="1"/>
        <end position="23"/>
    </location>
</feature>
<evidence type="ECO:0000313" key="2">
    <source>
        <dbReference type="EMBL" id="KFB38241.1"/>
    </source>
</evidence>
<proteinExistence type="predicted"/>
<reference evidence="3" key="2">
    <citation type="submission" date="2020-05" db="UniProtKB">
        <authorList>
            <consortium name="EnsemblMetazoa"/>
        </authorList>
    </citation>
    <scope>IDENTIFICATION</scope>
</reference>
<gene>
    <name evidence="2" type="ORF">ZHAS_00005595</name>
</gene>
<accession>A0A084VJU7</accession>
<sequence>MAESTTTERRQLNRNQDKFDKSSKEKCCPFLEHRNEAKRSAAMLNMHEGVTTARPRVGWFNSRNFCACDNNRLSRPGESTGEKWCHVLRK</sequence>
<evidence type="ECO:0000256" key="1">
    <source>
        <dbReference type="SAM" id="MobiDB-lite"/>
    </source>
</evidence>
<name>A0A084VJU7_ANOSI</name>
<protein>
    <submittedName>
        <fullName evidence="2 3">Uncharacterized protein</fullName>
    </submittedName>
</protein>
<reference evidence="2 4" key="1">
    <citation type="journal article" date="2014" name="BMC Genomics">
        <title>Genome sequence of Anopheles sinensis provides insight into genetics basis of mosquito competence for malaria parasites.</title>
        <authorList>
            <person name="Zhou D."/>
            <person name="Zhang D."/>
            <person name="Ding G."/>
            <person name="Shi L."/>
            <person name="Hou Q."/>
            <person name="Ye Y."/>
            <person name="Xu Y."/>
            <person name="Zhou H."/>
            <person name="Xiong C."/>
            <person name="Li S."/>
            <person name="Yu J."/>
            <person name="Hong S."/>
            <person name="Yu X."/>
            <person name="Zou P."/>
            <person name="Chen C."/>
            <person name="Chang X."/>
            <person name="Wang W."/>
            <person name="Lv Y."/>
            <person name="Sun Y."/>
            <person name="Ma L."/>
            <person name="Shen B."/>
            <person name="Zhu C."/>
        </authorList>
    </citation>
    <scope>NUCLEOTIDE SEQUENCE [LARGE SCALE GENOMIC DNA]</scope>
</reference>
<keyword evidence="4" id="KW-1185">Reference proteome</keyword>
<dbReference type="Proteomes" id="UP000030765">
    <property type="component" value="Unassembled WGS sequence"/>
</dbReference>
<dbReference type="VEuPathDB" id="VectorBase:ASIC005595"/>